<dbReference type="InterPro" id="IPR043502">
    <property type="entry name" value="DNA/RNA_pol_sf"/>
</dbReference>
<dbReference type="PANTHER" id="PTHR33116">
    <property type="entry name" value="REVERSE TRANSCRIPTASE ZINC-BINDING DOMAIN-CONTAINING PROTEIN-RELATED-RELATED"/>
    <property type="match status" value="1"/>
</dbReference>
<dbReference type="SUPFAM" id="SSF56672">
    <property type="entry name" value="DNA/RNA polymerases"/>
    <property type="match status" value="1"/>
</dbReference>
<evidence type="ECO:0000313" key="2">
    <source>
        <dbReference type="EMBL" id="CCA66198.1"/>
    </source>
</evidence>
<dbReference type="Pfam" id="PF13966">
    <property type="entry name" value="zf-RVT"/>
    <property type="match status" value="1"/>
</dbReference>
<dbReference type="Pfam" id="PF03372">
    <property type="entry name" value="Exo_endo_phos"/>
    <property type="match status" value="1"/>
</dbReference>
<dbReference type="InterPro" id="IPR036691">
    <property type="entry name" value="Endo/exonu/phosph_ase_sf"/>
</dbReference>
<name>F4NCL6_BETVV</name>
<organism evidence="2">
    <name type="scientific">Beta vulgaris subsp. vulgaris</name>
    <name type="common">Beet</name>
    <dbReference type="NCBI Taxonomy" id="3555"/>
    <lineage>
        <taxon>Eukaryota</taxon>
        <taxon>Viridiplantae</taxon>
        <taxon>Streptophyta</taxon>
        <taxon>Embryophyta</taxon>
        <taxon>Tracheophyta</taxon>
        <taxon>Spermatophyta</taxon>
        <taxon>Magnoliopsida</taxon>
        <taxon>eudicotyledons</taxon>
        <taxon>Gunneridae</taxon>
        <taxon>Pentapetalae</taxon>
        <taxon>Caryophyllales</taxon>
        <taxon>Chenopodiaceae</taxon>
        <taxon>Betoideae</taxon>
        <taxon>Beta</taxon>
    </lineage>
</organism>
<dbReference type="SUPFAM" id="SSF56219">
    <property type="entry name" value="DNase I-like"/>
    <property type="match status" value="1"/>
</dbReference>
<protein>
    <recommendedName>
        <fullName evidence="1">Reverse transcriptase domain-containing protein</fullName>
    </recommendedName>
</protein>
<reference evidence="2" key="1">
    <citation type="journal article" date="2014" name="Plant J.">
        <title>Profiling of extensively diversified plant LINEs reveals distinct plant-specific subclades.</title>
        <authorList>
            <person name="Heitkam T."/>
            <person name="Holtgrawe D."/>
            <person name="Dohm J.C."/>
            <person name="Minoche A.E."/>
            <person name="Himmelbauer H."/>
            <person name="Weisshaar B."/>
            <person name="Schmidt T."/>
        </authorList>
    </citation>
    <scope>NUCLEOTIDE SEQUENCE</scope>
</reference>
<dbReference type="Gene3D" id="3.60.10.10">
    <property type="entry name" value="Endonuclease/exonuclease/phosphatase"/>
    <property type="match status" value="1"/>
</dbReference>
<dbReference type="Pfam" id="PF00078">
    <property type="entry name" value="RVT_1"/>
    <property type="match status" value="1"/>
</dbReference>
<proteinExistence type="predicted"/>
<dbReference type="PROSITE" id="PS50878">
    <property type="entry name" value="RT_POL"/>
    <property type="match status" value="1"/>
</dbReference>
<sequence length="1381" mass="158748">MLLFSWNIRGLGAKIKRNVLKKSLLTYEPWFVFIQESKLESISGIMMKTIWNNSDLEFCLSPSIGSSGGILTLWRASKFRMDFSRCERNWIAVGGCVLSSDFNCLLINIYNSCDDVIREETWNSLFEFCSNSNLPCLIAGDFNEVLSSKDRGSHQIDESSSLKFRNFINNLRLIEVSPVEGWYTWFRGNSRSKLDRVLVQAEWIEKFPALAVSILNRSISDHCPLLLQSSIVDWGPRPFKFQDVWLSHKGCMEIVEKAWIQSKELTLMQKLKKVKLDLKTWNSESFGNIDANILLREAEIQKWDSEANSRDLEPEEIKTRAQAQLELWEWLKKKEIYWAQQSRIKWLKSGDRNTKFFHICASIRRSKNNISSILLQGKKIEDPIIIKEEAVKYFKNLFTEDFKERPTFTNLSFKKLSESQAFSISAPFSTTEIDEAVASCNPSKSPGPDGFNFKFIKASWDLIKHDFYSIIQEFWHTGILPRGSNVAFIALIAKIESPSGFKDFRPISMVGCVYKIISKLLAGRLKQVMNDLVGPHQSSFIEGRQILDSILIASELFESCKRRKKATVMLKIDFHKAFDSVSWSFLDWTLSQMGFPPRWKKWISSCVSSAAASVLLNGSPSLPFKLQRGLRQGDPLSPFLFVLVVEVMNLMIKKAESLNSWQGIEITKNGPILTHLQFADDTILFAPHNMEALENIKKTLILFQLSSGLKINFHKSELLGINVPQDWMQRAAKNLCCKVGSFPITYLGMPVGGSCSKLSFWDPLIEKISKKLSLWKGNLLSLGGRLTLIKASLLNLPIYYMSLFPMPQGVIDKITRIQRNFLWSGGLNKKSLALIKWSYAQLPKIFGGLNIGNLLARNLGLLFKWIWRYFQEPNALWRQIIEAKYGYPKELCISDLELLKNGGPWKLICNSLLKKEEVRELINQGLRMRVSNGESTRFWHDIWIDNSALKFQFPRLFLIAEQPLAVVSSMGQFQGNEWRWLIPWSRELRSRDQVEWETLCSLLQNIKISKEGEDVLIWRHDKSGIFSVKSFYSKLSQSSGLTVERVVPRLWKGLVPYRIEVFFWLALLERINTKNKLSRLGIIPPEDTMCPLCSSWAEDVAHLFLFCPYAREIWGWWLKIWNLNWVWPSSLVLAFEQWSFPSANKLFKKVWAASFQIIVWSLWKERNARIFNNKASPAMETQNLILVRICWWMKAWKESCPYTVEEVLRTPHCLQWGGALQQHRRSHIGSKPSCTQATLVWNLSALYFPDSLDDLQGGVIGGFLSDENKKILCIFSCPYPPMNPHAAATIAIHRAIQISISNKSFNGKSICFSSASKEAIRWCSYPRSGPPNLQFLLNFIRSSHKKGITAMFSWNEGCGKEVNNILSAKRISRFSNVVIWM</sequence>
<accession>F4NCL6</accession>
<dbReference type="PANTHER" id="PTHR33116:SF78">
    <property type="entry name" value="OS12G0587133 PROTEIN"/>
    <property type="match status" value="1"/>
</dbReference>
<evidence type="ECO:0000259" key="1">
    <source>
        <dbReference type="PROSITE" id="PS50878"/>
    </source>
</evidence>
<feature type="domain" description="Reverse transcriptase" evidence="1">
    <location>
        <begin position="473"/>
        <end position="751"/>
    </location>
</feature>
<dbReference type="CDD" id="cd01650">
    <property type="entry name" value="RT_nLTR_like"/>
    <property type="match status" value="1"/>
</dbReference>
<dbReference type="InterPro" id="IPR005135">
    <property type="entry name" value="Endo/exonuclease/phosphatase"/>
</dbReference>
<dbReference type="InterPro" id="IPR000477">
    <property type="entry name" value="RT_dom"/>
</dbReference>
<dbReference type="EMBL" id="FR852866">
    <property type="protein sequence ID" value="CCA66198.1"/>
    <property type="molecule type" value="Genomic_DNA"/>
</dbReference>
<dbReference type="GO" id="GO:0003824">
    <property type="term" value="F:catalytic activity"/>
    <property type="evidence" value="ECO:0007669"/>
    <property type="project" value="InterPro"/>
</dbReference>
<dbReference type="InterPro" id="IPR026960">
    <property type="entry name" value="RVT-Znf"/>
</dbReference>